<reference evidence="3 4" key="1">
    <citation type="journal article" date="2021" name="Front. Microbiol.">
        <title>Bacterial Transformation of Aromatic Monomers in Softwood Black Liquor.</title>
        <authorList>
            <person name="Navas L.E."/>
            <person name="Dexter G."/>
            <person name="Liu J."/>
            <person name="Levy-Booth D."/>
            <person name="Cho M."/>
            <person name="Jang S.K."/>
            <person name="Mansfield S.D."/>
            <person name="Renneckar S."/>
            <person name="Mohn W.W."/>
            <person name="Eltis L.D."/>
        </authorList>
    </citation>
    <scope>NUCLEOTIDE SEQUENCE [LARGE SCALE GENOMIC DNA]</scope>
    <source>
        <strain evidence="3 4">GD02</strain>
    </source>
</reference>
<name>A0AA46WWJ0_RHORH</name>
<dbReference type="Proteomes" id="UP001162740">
    <property type="component" value="Chromosome"/>
</dbReference>
<dbReference type="Gene3D" id="3.40.50.1820">
    <property type="entry name" value="alpha/beta hydrolase"/>
    <property type="match status" value="1"/>
</dbReference>
<dbReference type="InterPro" id="IPR013736">
    <property type="entry name" value="Xaa-Pro_dipept_C"/>
</dbReference>
<feature type="domain" description="Xaa-Pro dipeptidyl-peptidase C-terminal" evidence="2">
    <location>
        <begin position="381"/>
        <end position="650"/>
    </location>
</feature>
<dbReference type="Pfam" id="PF02129">
    <property type="entry name" value="Peptidase_S15"/>
    <property type="match status" value="1"/>
</dbReference>
<dbReference type="EMBL" id="CP083974">
    <property type="protein sequence ID" value="UZF45739.1"/>
    <property type="molecule type" value="Genomic_DNA"/>
</dbReference>
<dbReference type="GO" id="GO:0008239">
    <property type="term" value="F:dipeptidyl-peptidase activity"/>
    <property type="evidence" value="ECO:0007669"/>
    <property type="project" value="InterPro"/>
</dbReference>
<dbReference type="Pfam" id="PF08530">
    <property type="entry name" value="PepX_C"/>
    <property type="match status" value="1"/>
</dbReference>
<accession>A0AA46WWJ0</accession>
<dbReference type="InterPro" id="IPR005674">
    <property type="entry name" value="CocE/Ser_esterase"/>
</dbReference>
<evidence type="ECO:0000313" key="4">
    <source>
        <dbReference type="Proteomes" id="UP001162740"/>
    </source>
</evidence>
<dbReference type="RefSeq" id="WP_229582316.1">
    <property type="nucleotide sequence ID" value="NZ_CP083974.1"/>
</dbReference>
<dbReference type="PANTHER" id="PTHR43056">
    <property type="entry name" value="PEPTIDASE S9 PROLYL OLIGOPEPTIDASE"/>
    <property type="match status" value="1"/>
</dbReference>
<keyword evidence="1 3" id="KW-0378">Hydrolase</keyword>
<gene>
    <name evidence="3" type="ORF">KUM34_003360</name>
</gene>
<dbReference type="SUPFAM" id="SSF49785">
    <property type="entry name" value="Galactose-binding domain-like"/>
    <property type="match status" value="1"/>
</dbReference>
<evidence type="ECO:0000313" key="3">
    <source>
        <dbReference type="EMBL" id="UZF45739.1"/>
    </source>
</evidence>
<dbReference type="InterPro" id="IPR050585">
    <property type="entry name" value="Xaa-Pro_dipeptidyl-ppase/CocE"/>
</dbReference>
<evidence type="ECO:0000259" key="2">
    <source>
        <dbReference type="SMART" id="SM00939"/>
    </source>
</evidence>
<dbReference type="NCBIfam" id="TIGR00976">
    <property type="entry name" value="CocE_NonD"/>
    <property type="match status" value="1"/>
</dbReference>
<dbReference type="SMART" id="SM00939">
    <property type="entry name" value="PepX_C"/>
    <property type="match status" value="1"/>
</dbReference>
<dbReference type="InterPro" id="IPR000383">
    <property type="entry name" value="Xaa-Pro-like_dom"/>
</dbReference>
<dbReference type="InterPro" id="IPR029058">
    <property type="entry name" value="AB_hydrolase_fold"/>
</dbReference>
<organism evidence="3 4">
    <name type="scientific">Rhodococcus rhodochrous</name>
    <dbReference type="NCBI Taxonomy" id="1829"/>
    <lineage>
        <taxon>Bacteria</taxon>
        <taxon>Bacillati</taxon>
        <taxon>Actinomycetota</taxon>
        <taxon>Actinomycetes</taxon>
        <taxon>Mycobacteriales</taxon>
        <taxon>Nocardiaceae</taxon>
        <taxon>Rhodococcus</taxon>
    </lineage>
</organism>
<evidence type="ECO:0000256" key="1">
    <source>
        <dbReference type="ARBA" id="ARBA00022801"/>
    </source>
</evidence>
<dbReference type="PANTHER" id="PTHR43056:SF10">
    <property type="entry name" value="COCE_NOND FAMILY, PUTATIVE (AFU_ORTHOLOGUE AFUA_7G00600)-RELATED"/>
    <property type="match status" value="1"/>
</dbReference>
<protein>
    <submittedName>
        <fullName evidence="3">CocE/NonD family hydrolase</fullName>
    </submittedName>
</protein>
<dbReference type="AlphaFoldDB" id="A0AA46WWJ0"/>
<sequence length="655" mass="69330">MVACTVAFAGPAAADPAGGSDGTSWQATVDAPDAYPNTAVEWDVPITMSDGTVLRANIFRPAGPDGAPITEPTPVVLSLTPYTKLISTLASIAMENPEFAPLVDDLGNILDLGAPFDGITELAAPAAQLGRVFGVSRDLVQNGYTQVVADVRGTGFSHGQWEVLGPREQQDTVEVIDWAANQPWSNGRVGTSGVSYSAINQIQAAGLRPEALDAVFAVEPGNDLLRDIVGTGGALGVGFMPAWLALVNGLKWVPDVESLLQGRFDEQWLRDRLADPATKIPELIEVLTAPSTDNVSPEALDVAQDGPFYQARQANLESITVPTFVFGNWHDIFANSEPDIYNRIPVEPGRKQLVMGDGYHAVLGTGFGTPGHPPTTAALQRAWFDRWLKDIDNGIDEYGPVTLLQQGGSWVTTDEFPNRNVTHEKLYLSNAPSGTAPHAVYDGTLSTSADDGPHRLTVAPGLRGLCSREAAQGTAGIAVLLGSACTKDARFNEAEGLTFTSGPVAEPTVLSGPINVRLNTVHDATDGFWAVSVNDVAPDGRSTVITSGALVSSLRAIDDSKSTFTPDGDYANAHPVLTLESRDPVAPGQPTVLDISTLPTEAVLQPGHRLRVDVYASNFPRSVPLGPMLHASGLRPQHLELDPSAPSFVTFPVAQ</sequence>
<dbReference type="Gene3D" id="2.60.120.260">
    <property type="entry name" value="Galactose-binding domain-like"/>
    <property type="match status" value="1"/>
</dbReference>
<proteinExistence type="predicted"/>
<dbReference type="InterPro" id="IPR008979">
    <property type="entry name" value="Galactose-bd-like_sf"/>
</dbReference>
<dbReference type="SUPFAM" id="SSF53474">
    <property type="entry name" value="alpha/beta-Hydrolases"/>
    <property type="match status" value="1"/>
</dbReference>